<dbReference type="PROSITE" id="PS51779">
    <property type="entry name" value="POTRA"/>
    <property type="match status" value="1"/>
</dbReference>
<dbReference type="InterPro" id="IPR026579">
    <property type="entry name" value="FtsQ"/>
</dbReference>
<accession>A0A4U2YKK2</accession>
<dbReference type="InterPro" id="IPR050487">
    <property type="entry name" value="FtsQ_DivIB"/>
</dbReference>
<comment type="caution">
    <text evidence="10">The sequence shown here is derived from an EMBL/GenBank/DDBJ whole genome shotgun (WGS) entry which is preliminary data.</text>
</comment>
<dbReference type="HAMAP" id="MF_00911">
    <property type="entry name" value="FtsQ_subfam"/>
    <property type="match status" value="1"/>
</dbReference>
<evidence type="ECO:0000259" key="9">
    <source>
        <dbReference type="PROSITE" id="PS51779"/>
    </source>
</evidence>
<dbReference type="Proteomes" id="UP000307808">
    <property type="component" value="Unassembled WGS sequence"/>
</dbReference>
<organism evidence="10 11">
    <name type="scientific">Nocardioides jishulii</name>
    <dbReference type="NCBI Taxonomy" id="2575440"/>
    <lineage>
        <taxon>Bacteria</taxon>
        <taxon>Bacillati</taxon>
        <taxon>Actinomycetota</taxon>
        <taxon>Actinomycetes</taxon>
        <taxon>Propionibacteriales</taxon>
        <taxon>Nocardioidaceae</taxon>
        <taxon>Nocardioides</taxon>
    </lineage>
</organism>
<evidence type="ECO:0000256" key="5">
    <source>
        <dbReference type="ARBA" id="ARBA00022989"/>
    </source>
</evidence>
<dbReference type="GO" id="GO:0032153">
    <property type="term" value="C:cell division site"/>
    <property type="evidence" value="ECO:0007669"/>
    <property type="project" value="UniProtKB-UniRule"/>
</dbReference>
<dbReference type="GO" id="GO:0005886">
    <property type="term" value="C:plasma membrane"/>
    <property type="evidence" value="ECO:0007669"/>
    <property type="project" value="UniProtKB-SubCell"/>
</dbReference>
<evidence type="ECO:0000313" key="10">
    <source>
        <dbReference type="EMBL" id="TKI61668.1"/>
    </source>
</evidence>
<proteinExistence type="inferred from homology"/>
<comment type="subcellular location">
    <subcellularLocation>
        <location evidence="8">Cell membrane</location>
        <topology evidence="8">Single-pass type II membrane protein</topology>
    </subcellularLocation>
    <subcellularLocation>
        <location evidence="1">Membrane</location>
    </subcellularLocation>
    <text evidence="8">Localizes to the division septum.</text>
</comment>
<dbReference type="InterPro" id="IPR005548">
    <property type="entry name" value="Cell_div_FtsQ/DivIB_C"/>
</dbReference>
<evidence type="ECO:0000256" key="7">
    <source>
        <dbReference type="ARBA" id="ARBA00023306"/>
    </source>
</evidence>
<dbReference type="EMBL" id="SZPY01000003">
    <property type="protein sequence ID" value="TKI61668.1"/>
    <property type="molecule type" value="Genomic_DNA"/>
</dbReference>
<keyword evidence="11" id="KW-1185">Reference proteome</keyword>
<comment type="function">
    <text evidence="8">Essential cell division protein.</text>
</comment>
<dbReference type="PANTHER" id="PTHR37820:SF1">
    <property type="entry name" value="CELL DIVISION PROTEIN FTSQ"/>
    <property type="match status" value="1"/>
</dbReference>
<keyword evidence="6 8" id="KW-0472">Membrane</keyword>
<dbReference type="Pfam" id="PF03799">
    <property type="entry name" value="FtsQ_DivIB_C"/>
    <property type="match status" value="1"/>
</dbReference>
<evidence type="ECO:0000256" key="8">
    <source>
        <dbReference type="HAMAP-Rule" id="MF_00911"/>
    </source>
</evidence>
<dbReference type="RefSeq" id="WP_137066675.1">
    <property type="nucleotide sequence ID" value="NZ_CP040748.1"/>
</dbReference>
<dbReference type="GO" id="GO:0043093">
    <property type="term" value="P:FtsZ-dependent cytokinesis"/>
    <property type="evidence" value="ECO:0007669"/>
    <property type="project" value="UniProtKB-UniRule"/>
</dbReference>
<evidence type="ECO:0000256" key="2">
    <source>
        <dbReference type="ARBA" id="ARBA00022475"/>
    </source>
</evidence>
<gene>
    <name evidence="8" type="primary">ftsQ</name>
    <name evidence="10" type="ORF">FC770_12940</name>
</gene>
<keyword evidence="3 8" id="KW-0132">Cell division</keyword>
<keyword evidence="5 8" id="KW-1133">Transmembrane helix</keyword>
<dbReference type="AlphaFoldDB" id="A0A4U2YKK2"/>
<dbReference type="OrthoDB" id="9790760at2"/>
<keyword evidence="7 8" id="KW-0131">Cell cycle</keyword>
<keyword evidence="4 8" id="KW-0812">Transmembrane</keyword>
<reference evidence="10 11" key="1">
    <citation type="submission" date="2019-04" db="EMBL/GenBank/DDBJ databases">
        <authorList>
            <person name="Dong K."/>
        </authorList>
    </citation>
    <scope>NUCLEOTIDE SEQUENCE [LARGE SCALE GENOMIC DNA]</scope>
    <source>
        <strain evidence="11">dk3543</strain>
    </source>
</reference>
<evidence type="ECO:0000256" key="1">
    <source>
        <dbReference type="ARBA" id="ARBA00004370"/>
    </source>
</evidence>
<dbReference type="InterPro" id="IPR013685">
    <property type="entry name" value="POTRA_FtsQ_type"/>
</dbReference>
<dbReference type="Pfam" id="PF08478">
    <property type="entry name" value="POTRA_1"/>
    <property type="match status" value="1"/>
</dbReference>
<name>A0A4U2YKK2_9ACTN</name>
<evidence type="ECO:0000256" key="3">
    <source>
        <dbReference type="ARBA" id="ARBA00022618"/>
    </source>
</evidence>
<evidence type="ECO:0000256" key="6">
    <source>
        <dbReference type="ARBA" id="ARBA00023136"/>
    </source>
</evidence>
<dbReference type="GO" id="GO:0090529">
    <property type="term" value="P:cell septum assembly"/>
    <property type="evidence" value="ECO:0007669"/>
    <property type="project" value="InterPro"/>
</dbReference>
<dbReference type="PANTHER" id="PTHR37820">
    <property type="entry name" value="CELL DIVISION PROTEIN DIVIB"/>
    <property type="match status" value="1"/>
</dbReference>
<protein>
    <recommendedName>
        <fullName evidence="8">Cell division protein FtsQ</fullName>
    </recommendedName>
</protein>
<dbReference type="InterPro" id="IPR034746">
    <property type="entry name" value="POTRA"/>
</dbReference>
<feature type="domain" description="POTRA" evidence="9">
    <location>
        <begin position="66"/>
        <end position="134"/>
    </location>
</feature>
<evidence type="ECO:0000256" key="4">
    <source>
        <dbReference type="ARBA" id="ARBA00022692"/>
    </source>
</evidence>
<evidence type="ECO:0000313" key="11">
    <source>
        <dbReference type="Proteomes" id="UP000307808"/>
    </source>
</evidence>
<comment type="similarity">
    <text evidence="8">Belongs to the FtsQ/DivIB family. FtsQ subfamily.</text>
</comment>
<sequence length="257" mass="28178">MRSGTKERTAAQAEAAEARAEERMRRRFARRQWARRWGVWRPLLALLAFVVVVAAGVWLVWFSDVLAVEKVSVSGTDHLSASEVRAAADVPMGRPLARLDLAGAERRVESLAAVEAVRVERVWPRGVRVVVTERSAVAVVEIGGRVRGMDAEGVVFRDYAKVPKNLPRVRVVGSVDREALEEAATVLSAMPDDLARIVRRVDVQTIDHISLVLRGDRTVLWGSGEFSEDKAAVLAALLKAQKATSYDVSVPGQPVVQ</sequence>
<keyword evidence="2 8" id="KW-1003">Cell membrane</keyword>
<feature type="transmembrane region" description="Helical" evidence="8">
    <location>
        <begin position="39"/>
        <end position="61"/>
    </location>
</feature>
<dbReference type="Gene3D" id="3.10.20.310">
    <property type="entry name" value="membrane protein fhac"/>
    <property type="match status" value="1"/>
</dbReference>